<proteinExistence type="predicted"/>
<dbReference type="Proteomes" id="UP000618319">
    <property type="component" value="Unassembled WGS sequence"/>
</dbReference>
<dbReference type="SUPFAM" id="SSF56935">
    <property type="entry name" value="Porins"/>
    <property type="match status" value="1"/>
</dbReference>
<evidence type="ECO:0000256" key="1">
    <source>
        <dbReference type="SAM" id="SignalP"/>
    </source>
</evidence>
<dbReference type="RefSeq" id="WP_196938274.1">
    <property type="nucleotide sequence ID" value="NZ_MU158689.1"/>
</dbReference>
<comment type="caution">
    <text evidence="2">The sequence shown here is derived from an EMBL/GenBank/DDBJ whole genome shotgun (WGS) entry which is preliminary data.</text>
</comment>
<dbReference type="Pfam" id="PF07642">
    <property type="entry name" value="BBP2"/>
    <property type="match status" value="1"/>
</dbReference>
<feature type="chain" id="PRO_5045243723" evidence="1">
    <location>
        <begin position="24"/>
        <end position="353"/>
    </location>
</feature>
<gene>
    <name evidence="2" type="ORF">C4F40_07690</name>
</gene>
<dbReference type="InterPro" id="IPR011486">
    <property type="entry name" value="BBP2"/>
</dbReference>
<feature type="signal peptide" evidence="1">
    <location>
        <begin position="1"/>
        <end position="23"/>
    </location>
</feature>
<dbReference type="EMBL" id="PSKQ01000017">
    <property type="protein sequence ID" value="MBE8720603.1"/>
    <property type="molecule type" value="Genomic_DNA"/>
</dbReference>
<protein>
    <submittedName>
        <fullName evidence="2">Porin</fullName>
    </submittedName>
</protein>
<keyword evidence="3" id="KW-1185">Reference proteome</keyword>
<sequence length="353" mass="38445">MKNFNLITVVFLIIASNATISKAQEGNTTGALEIFGSVDTYFKYDFDKHTNITSSGFTGDHNSVSLGMIDLGLRKSVGKASFLGEVSFGPRGQYRSLLNGDGNANNVDNSFHIQNLVVSYSLTDKWSVDAGFMGTFVGYEVISPSANFHYSTSYLFGAGPFQNAGIKTSYSFTDNIQLMVGLFNDWNEYQDLNGVSHFGSQLAYSPTENSSLYLNFLTGISEGGETAYTSGTLIDLVGSYSFSDKVSLGLNAADYTQAADGGYSGVALYPQYNFTENIAIGARAEYFKVKDVADVKGDDFTSFTLSGNFKHNGFAFIPEIRFDNSNNDVFLKQDLVTPKKNAAQFSLALVYSF</sequence>
<organism evidence="2 3">
    <name type="scientific">Sphingobacterium pedocola</name>
    <dbReference type="NCBI Taxonomy" id="2082722"/>
    <lineage>
        <taxon>Bacteria</taxon>
        <taxon>Pseudomonadati</taxon>
        <taxon>Bacteroidota</taxon>
        <taxon>Sphingobacteriia</taxon>
        <taxon>Sphingobacteriales</taxon>
        <taxon>Sphingobacteriaceae</taxon>
        <taxon>Sphingobacterium</taxon>
    </lineage>
</organism>
<evidence type="ECO:0000313" key="2">
    <source>
        <dbReference type="EMBL" id="MBE8720603.1"/>
    </source>
</evidence>
<name>A0ABR9T5H9_9SPHI</name>
<accession>A0ABR9T5H9</accession>
<evidence type="ECO:0000313" key="3">
    <source>
        <dbReference type="Proteomes" id="UP000618319"/>
    </source>
</evidence>
<reference evidence="2 3" key="1">
    <citation type="submission" date="2018-02" db="EMBL/GenBank/DDBJ databases">
        <title>Sphingobacterium KA21.</title>
        <authorList>
            <person name="Vasarhelyi B.M."/>
            <person name="Deshmukh S."/>
            <person name="Balint B."/>
            <person name="Kukolya J."/>
        </authorList>
    </citation>
    <scope>NUCLEOTIDE SEQUENCE [LARGE SCALE GENOMIC DNA]</scope>
    <source>
        <strain evidence="2 3">Ka21</strain>
    </source>
</reference>
<keyword evidence="1" id="KW-0732">Signal</keyword>